<evidence type="ECO:0000313" key="2">
    <source>
        <dbReference type="Proteomes" id="UP000306888"/>
    </source>
</evidence>
<accession>A0A4S2DGE5</accession>
<gene>
    <name evidence="1" type="ORF">E5347_13230</name>
</gene>
<organism evidence="1 2">
    <name type="scientific">Clostridium sartagoforme</name>
    <dbReference type="NCBI Taxonomy" id="84031"/>
    <lineage>
        <taxon>Bacteria</taxon>
        <taxon>Bacillati</taxon>
        <taxon>Bacillota</taxon>
        <taxon>Clostridia</taxon>
        <taxon>Eubacteriales</taxon>
        <taxon>Clostridiaceae</taxon>
        <taxon>Clostridium</taxon>
    </lineage>
</organism>
<reference evidence="1 2" key="1">
    <citation type="submission" date="2019-04" db="EMBL/GenBank/DDBJ databases">
        <title>Microbes associate with the intestines of laboratory mice.</title>
        <authorList>
            <person name="Navarre W."/>
            <person name="Wong E."/>
            <person name="Huang K."/>
            <person name="Tropini C."/>
            <person name="Ng K."/>
            <person name="Yu B."/>
        </authorList>
    </citation>
    <scope>NUCLEOTIDE SEQUENCE [LARGE SCALE GENOMIC DNA]</scope>
    <source>
        <strain evidence="1 2">NM50_B9-20</strain>
    </source>
</reference>
<name>A0A4S2DGE5_9CLOT</name>
<dbReference type="EMBL" id="SRYR01000009">
    <property type="protein sequence ID" value="TGY41128.1"/>
    <property type="molecule type" value="Genomic_DNA"/>
</dbReference>
<keyword evidence="2" id="KW-1185">Reference proteome</keyword>
<protein>
    <submittedName>
        <fullName evidence="1">PD-(D/E)XK motif protein</fullName>
    </submittedName>
</protein>
<dbReference type="AlphaFoldDB" id="A0A4S2DGE5"/>
<dbReference type="Pfam" id="PF14390">
    <property type="entry name" value="DUF4420"/>
    <property type="match status" value="1"/>
</dbReference>
<dbReference type="InterPro" id="IPR025534">
    <property type="entry name" value="DUF4420"/>
</dbReference>
<comment type="caution">
    <text evidence="1">The sequence shown here is derived from an EMBL/GenBank/DDBJ whole genome shotgun (WGS) entry which is preliminary data.</text>
</comment>
<proteinExistence type="predicted"/>
<dbReference type="Proteomes" id="UP000306888">
    <property type="component" value="Unassembled WGS sequence"/>
</dbReference>
<sequence>MLIMDKIENEKLTRTYRRVDEDHPVDIYLGYSEDNFPSMSIYLEGRPVKVNSSSAIEVELRKKNETSVNLTFKLLDKDKLTIFYKFCEDIIESTRNAKCSSYLAYIIARWNKWRSMFKRQNTELLTENQVVGLIGELLFLRDYMIITYGKKDALISWGGPSKSHKDYEIKDTWYEIKTVRQGASKVKISSIEQLDSNLEGNLVVYTLEATNENVEGCIRLNSLVNELLIIFEEFEMMSLFQSKLIEVGYSCEEEYDNYNYRFINRTIYTVKEGFPRISLSDLIEGVVGVSYDISLENINKFIRVI</sequence>
<evidence type="ECO:0000313" key="1">
    <source>
        <dbReference type="EMBL" id="TGY41128.1"/>
    </source>
</evidence>
<dbReference type="OrthoDB" id="1902020at2"/>